<dbReference type="AlphaFoldDB" id="A0AA35SI74"/>
<dbReference type="Pfam" id="PF00225">
    <property type="entry name" value="Kinesin"/>
    <property type="match status" value="1"/>
</dbReference>
<keyword evidence="6" id="KW-0206">Cytoskeleton</keyword>
<sequence>MSERITAIVRVRQSEKEVFKSSDKELQLSLVSDGKGVSLGPAPPTSPAPQSSFTFDSVFAASEEDRTVYRSGVKKVVESTLLGYNGTLVSLEVGGGSAEKARGALQDAVVRGAEQIFACLRKSRSSRSAANLVVNCSFIAVAEERVYDLLESSETNGGKISEASGFAELSFTEDSLQSSVHEAVSTSQVVDLLHLGQERERRLVEWLGSRRGSSRARHHHTLLTLTVEYSQFGSMNAPISGALTFVRLSSALPQSLQCTPADGDTDKKVVSLSTLSEIVESLQPNATGGLPEPVSDNIYSKSVLTRLLRDAVGGNCKTVFMCELWKPLSVSSRDEVTTALQLVSRAGKVCNRPNKRDLAERALMSAYMKQLRQQYQSTSDSGEKEEDTANDDERHRAMELAASALAQAVETGEEEEEEEEEEEQEAEKILVVARQAKQHRRKTTGGASDGGGASAVTIDALWMLDNVEGVESERDAVTLGQLLLDRGAIFHSEGSMVFANADSLFYYAREARLGKRLLSPEEIQALLSHARDSGDHTHHTSVSGHTHNTSQRKSTSEDEERGNGEGEGEEIESEEVRELGFDQSLGVQILFSGGRKV</sequence>
<dbReference type="Proteomes" id="UP001174909">
    <property type="component" value="Unassembled WGS sequence"/>
</dbReference>
<evidence type="ECO:0000313" key="11">
    <source>
        <dbReference type="EMBL" id="CAI8030433.1"/>
    </source>
</evidence>
<evidence type="ECO:0000313" key="12">
    <source>
        <dbReference type="Proteomes" id="UP001174909"/>
    </source>
</evidence>
<evidence type="ECO:0000256" key="8">
    <source>
        <dbReference type="SAM" id="MobiDB-lite"/>
    </source>
</evidence>
<comment type="caution">
    <text evidence="7">Lacks conserved residue(s) required for the propagation of feature annotation.</text>
</comment>
<evidence type="ECO:0000256" key="4">
    <source>
        <dbReference type="ARBA" id="ARBA00023054"/>
    </source>
</evidence>
<protein>
    <submittedName>
        <fullName evidence="11">Kinesin-II 85 kDa subunit</fullName>
    </submittedName>
</protein>
<dbReference type="PROSITE" id="PS50186">
    <property type="entry name" value="DEP"/>
    <property type="match status" value="1"/>
</dbReference>
<feature type="domain" description="DEP" evidence="10">
    <location>
        <begin position="462"/>
        <end position="509"/>
    </location>
</feature>
<evidence type="ECO:0000256" key="6">
    <source>
        <dbReference type="ARBA" id="ARBA00023212"/>
    </source>
</evidence>
<evidence type="ECO:0000256" key="7">
    <source>
        <dbReference type="PROSITE-ProRule" id="PRU00283"/>
    </source>
</evidence>
<evidence type="ECO:0000256" key="2">
    <source>
        <dbReference type="ARBA" id="ARBA00022741"/>
    </source>
</evidence>
<comment type="caution">
    <text evidence="11">The sequence shown here is derived from an EMBL/GenBank/DDBJ whole genome shotgun (WGS) entry which is preliminary data.</text>
</comment>
<evidence type="ECO:0000259" key="10">
    <source>
        <dbReference type="PROSITE" id="PS50186"/>
    </source>
</evidence>
<evidence type="ECO:0000256" key="3">
    <source>
        <dbReference type="ARBA" id="ARBA00022840"/>
    </source>
</evidence>
<dbReference type="EMBL" id="CASHTH010002481">
    <property type="protein sequence ID" value="CAI8030433.1"/>
    <property type="molecule type" value="Genomic_DNA"/>
</dbReference>
<dbReference type="InterPro" id="IPR036390">
    <property type="entry name" value="WH_DNA-bd_sf"/>
</dbReference>
<dbReference type="InterPro" id="IPR027640">
    <property type="entry name" value="Kinesin-like_fam"/>
</dbReference>
<dbReference type="GO" id="GO:0007018">
    <property type="term" value="P:microtubule-based movement"/>
    <property type="evidence" value="ECO:0007669"/>
    <property type="project" value="InterPro"/>
</dbReference>
<dbReference type="PANTHER" id="PTHR47968">
    <property type="entry name" value="CENTROMERE PROTEIN E"/>
    <property type="match status" value="1"/>
</dbReference>
<dbReference type="GO" id="GO:0005524">
    <property type="term" value="F:ATP binding"/>
    <property type="evidence" value="ECO:0007669"/>
    <property type="project" value="UniProtKB-KW"/>
</dbReference>
<feature type="region of interest" description="Disordered" evidence="8">
    <location>
        <begin position="530"/>
        <end position="579"/>
    </location>
</feature>
<proteinExistence type="inferred from homology"/>
<dbReference type="InterPro" id="IPR027417">
    <property type="entry name" value="P-loop_NTPase"/>
</dbReference>
<dbReference type="Gene3D" id="3.40.850.10">
    <property type="entry name" value="Kinesin motor domain"/>
    <property type="match status" value="1"/>
</dbReference>
<dbReference type="GO" id="GO:0008017">
    <property type="term" value="F:microtubule binding"/>
    <property type="evidence" value="ECO:0007669"/>
    <property type="project" value="InterPro"/>
</dbReference>
<keyword evidence="6" id="KW-0963">Cytoplasm</keyword>
<keyword evidence="4" id="KW-0175">Coiled coil</keyword>
<keyword evidence="12" id="KW-1185">Reference proteome</keyword>
<dbReference type="GO" id="GO:0005856">
    <property type="term" value="C:cytoskeleton"/>
    <property type="evidence" value="ECO:0007669"/>
    <property type="project" value="UniProtKB-SubCell"/>
</dbReference>
<feature type="compositionally biased region" description="Low complexity" evidence="8">
    <location>
        <begin position="540"/>
        <end position="549"/>
    </location>
</feature>
<dbReference type="InterPro" id="IPR001752">
    <property type="entry name" value="Kinesin_motor_dom"/>
</dbReference>
<keyword evidence="2" id="KW-0547">Nucleotide-binding</keyword>
<dbReference type="Gene3D" id="1.10.10.10">
    <property type="entry name" value="Winged helix-like DNA-binding domain superfamily/Winged helix DNA-binding domain"/>
    <property type="match status" value="1"/>
</dbReference>
<dbReference type="InterPro" id="IPR036961">
    <property type="entry name" value="Kinesin_motor_dom_sf"/>
</dbReference>
<dbReference type="SUPFAM" id="SSF46785">
    <property type="entry name" value="Winged helix' DNA-binding domain"/>
    <property type="match status" value="1"/>
</dbReference>
<evidence type="ECO:0000259" key="9">
    <source>
        <dbReference type="PROSITE" id="PS50067"/>
    </source>
</evidence>
<dbReference type="SMART" id="SM00129">
    <property type="entry name" value="KISc"/>
    <property type="match status" value="1"/>
</dbReference>
<comment type="subcellular location">
    <subcellularLocation>
        <location evidence="1">Cytoplasm</location>
        <location evidence="1">Cytoskeleton</location>
    </subcellularLocation>
</comment>
<reference evidence="11" key="1">
    <citation type="submission" date="2023-03" db="EMBL/GenBank/DDBJ databases">
        <authorList>
            <person name="Steffen K."/>
            <person name="Cardenas P."/>
        </authorList>
    </citation>
    <scope>NUCLEOTIDE SEQUENCE</scope>
</reference>
<dbReference type="GO" id="GO:0035556">
    <property type="term" value="P:intracellular signal transduction"/>
    <property type="evidence" value="ECO:0007669"/>
    <property type="project" value="InterPro"/>
</dbReference>
<dbReference type="InterPro" id="IPR036388">
    <property type="entry name" value="WH-like_DNA-bd_sf"/>
</dbReference>
<gene>
    <name evidence="11" type="ORF">GBAR_LOCUS17265</name>
</gene>
<dbReference type="PROSITE" id="PS50067">
    <property type="entry name" value="KINESIN_MOTOR_2"/>
    <property type="match status" value="1"/>
</dbReference>
<evidence type="ECO:0000256" key="5">
    <source>
        <dbReference type="ARBA" id="ARBA00023175"/>
    </source>
</evidence>
<feature type="domain" description="Kinesin motor" evidence="9">
    <location>
        <begin position="4"/>
        <end position="349"/>
    </location>
</feature>
<dbReference type="GO" id="GO:0003777">
    <property type="term" value="F:microtubule motor activity"/>
    <property type="evidence" value="ECO:0007669"/>
    <property type="project" value="InterPro"/>
</dbReference>
<name>A0AA35SI74_GEOBA</name>
<feature type="compositionally biased region" description="Acidic residues" evidence="8">
    <location>
        <begin position="411"/>
        <end position="425"/>
    </location>
</feature>
<comment type="similarity">
    <text evidence="7">Belongs to the TRAFAC class myosin-kinesin ATPase superfamily. Kinesin family.</text>
</comment>
<organism evidence="11 12">
    <name type="scientific">Geodia barretti</name>
    <name type="common">Barrett's horny sponge</name>
    <dbReference type="NCBI Taxonomy" id="519541"/>
    <lineage>
        <taxon>Eukaryota</taxon>
        <taxon>Metazoa</taxon>
        <taxon>Porifera</taxon>
        <taxon>Demospongiae</taxon>
        <taxon>Heteroscleromorpha</taxon>
        <taxon>Tetractinellida</taxon>
        <taxon>Astrophorina</taxon>
        <taxon>Geodiidae</taxon>
        <taxon>Geodia</taxon>
    </lineage>
</organism>
<keyword evidence="3" id="KW-0067">ATP-binding</keyword>
<feature type="region of interest" description="Disordered" evidence="8">
    <location>
        <begin position="371"/>
        <end position="392"/>
    </location>
</feature>
<dbReference type="PANTHER" id="PTHR47968:SF75">
    <property type="entry name" value="CENTROMERE-ASSOCIATED PROTEIN E"/>
    <property type="match status" value="1"/>
</dbReference>
<feature type="region of interest" description="Disordered" evidence="8">
    <location>
        <begin position="406"/>
        <end position="426"/>
    </location>
</feature>
<evidence type="ECO:0000256" key="1">
    <source>
        <dbReference type="ARBA" id="ARBA00004245"/>
    </source>
</evidence>
<dbReference type="SUPFAM" id="SSF52540">
    <property type="entry name" value="P-loop containing nucleoside triphosphate hydrolases"/>
    <property type="match status" value="1"/>
</dbReference>
<accession>A0AA35SI74</accession>
<keyword evidence="5" id="KW-0505">Motor protein</keyword>
<dbReference type="InterPro" id="IPR000591">
    <property type="entry name" value="DEP_dom"/>
</dbReference>
<feature type="compositionally biased region" description="Polar residues" evidence="8">
    <location>
        <begin position="371"/>
        <end position="380"/>
    </location>
</feature>